<dbReference type="OrthoDB" id="893860at2"/>
<dbReference type="RefSeq" id="WP_107828731.1">
    <property type="nucleotide sequence ID" value="NZ_CP160205.1"/>
</dbReference>
<proteinExistence type="predicted"/>
<comment type="caution">
    <text evidence="1">The sequence shown here is derived from an EMBL/GenBank/DDBJ whole genome shotgun (WGS) entry which is preliminary data.</text>
</comment>
<sequence length="162" mass="18713">MKTLLIPTDFQLETTHCVPQLVHRFHPQKLNILMVHLVGITDSVGELLMLSRRSAENRFISDDFYRTCHNLRKSYADSIQDIRIEFFYGNTMAAFKNYLDANNVDTIVTLKDLDYELLTERSLDPDAFINRSGRNVLTIDLNKPLFELPKQAPLTVLEPETV</sequence>
<name>A0A2T5J9S8_9SPHI</name>
<organism evidence="1 2">
    <name type="scientific">Mucilaginibacter yixingensis</name>
    <dbReference type="NCBI Taxonomy" id="1295612"/>
    <lineage>
        <taxon>Bacteria</taxon>
        <taxon>Pseudomonadati</taxon>
        <taxon>Bacteroidota</taxon>
        <taxon>Sphingobacteriia</taxon>
        <taxon>Sphingobacteriales</taxon>
        <taxon>Sphingobacteriaceae</taxon>
        <taxon>Mucilaginibacter</taxon>
    </lineage>
</organism>
<evidence type="ECO:0000313" key="1">
    <source>
        <dbReference type="EMBL" id="PTQ96784.1"/>
    </source>
</evidence>
<keyword evidence="2" id="KW-1185">Reference proteome</keyword>
<reference evidence="1 2" key="1">
    <citation type="submission" date="2018-04" db="EMBL/GenBank/DDBJ databases">
        <title>Genomic Encyclopedia of Archaeal and Bacterial Type Strains, Phase II (KMG-II): from individual species to whole genera.</title>
        <authorList>
            <person name="Goeker M."/>
        </authorList>
    </citation>
    <scope>NUCLEOTIDE SEQUENCE [LARGE SCALE GENOMIC DNA]</scope>
    <source>
        <strain evidence="1 2">DSM 26809</strain>
    </source>
</reference>
<dbReference type="AlphaFoldDB" id="A0A2T5J9S8"/>
<protein>
    <recommendedName>
        <fullName evidence="3">Universal stress protein family protein</fullName>
    </recommendedName>
</protein>
<gene>
    <name evidence="1" type="ORF">C8P68_104273</name>
</gene>
<dbReference type="Proteomes" id="UP000244168">
    <property type="component" value="Unassembled WGS sequence"/>
</dbReference>
<evidence type="ECO:0008006" key="3">
    <source>
        <dbReference type="Google" id="ProtNLM"/>
    </source>
</evidence>
<dbReference type="EMBL" id="QAOQ01000004">
    <property type="protein sequence ID" value="PTQ96784.1"/>
    <property type="molecule type" value="Genomic_DNA"/>
</dbReference>
<evidence type="ECO:0000313" key="2">
    <source>
        <dbReference type="Proteomes" id="UP000244168"/>
    </source>
</evidence>
<accession>A0A2T5J9S8</accession>